<dbReference type="GO" id="GO:0008253">
    <property type="term" value="F:5'-nucleotidase activity"/>
    <property type="evidence" value="ECO:0007669"/>
    <property type="project" value="InterPro"/>
</dbReference>
<dbReference type="PRINTS" id="PR00413">
    <property type="entry name" value="HADHALOGNASE"/>
</dbReference>
<dbReference type="SUPFAM" id="SSF56784">
    <property type="entry name" value="HAD-like"/>
    <property type="match status" value="1"/>
</dbReference>
<evidence type="ECO:0000313" key="1">
    <source>
        <dbReference type="EMBL" id="AWA28721.1"/>
    </source>
</evidence>
<dbReference type="Pfam" id="PF00702">
    <property type="entry name" value="Hydrolase"/>
    <property type="match status" value="1"/>
</dbReference>
<dbReference type="PANTHER" id="PTHR47478:SF1">
    <property type="entry name" value="PYRIMIDINE 5'-NUCLEOTIDASE YJJG"/>
    <property type="match status" value="1"/>
</dbReference>
<accession>A0A2S0RC86</accession>
<keyword evidence="2" id="KW-1185">Reference proteome</keyword>
<dbReference type="SFLD" id="SFLDG01129">
    <property type="entry name" value="C1.5:_HAD__Beta-PGM__Phosphata"/>
    <property type="match status" value="1"/>
</dbReference>
<evidence type="ECO:0000313" key="2">
    <source>
        <dbReference type="Proteomes" id="UP000244193"/>
    </source>
</evidence>
<dbReference type="InterPro" id="IPR006439">
    <property type="entry name" value="HAD-SF_hydro_IA"/>
</dbReference>
<dbReference type="Gene3D" id="1.10.150.240">
    <property type="entry name" value="Putative phosphatase, domain 2"/>
    <property type="match status" value="1"/>
</dbReference>
<dbReference type="OrthoDB" id="9802350at2"/>
<proteinExistence type="predicted"/>
<dbReference type="InterPro" id="IPR052550">
    <property type="entry name" value="Pyrimidine_5'-ntase_YjjG"/>
</dbReference>
<dbReference type="SFLD" id="SFLDS00003">
    <property type="entry name" value="Haloacid_Dehalogenase"/>
    <property type="match status" value="1"/>
</dbReference>
<name>A0A2S0RC86_9FLAO</name>
<dbReference type="InterPro" id="IPR036412">
    <property type="entry name" value="HAD-like_sf"/>
</dbReference>
<organism evidence="1 2">
    <name type="scientific">Flavobacterium magnum</name>
    <dbReference type="NCBI Taxonomy" id="2162713"/>
    <lineage>
        <taxon>Bacteria</taxon>
        <taxon>Pseudomonadati</taxon>
        <taxon>Bacteroidota</taxon>
        <taxon>Flavobacteriia</taxon>
        <taxon>Flavobacteriales</taxon>
        <taxon>Flavobacteriaceae</taxon>
        <taxon>Flavobacterium</taxon>
    </lineage>
</organism>
<dbReference type="InterPro" id="IPR011951">
    <property type="entry name" value="HAD-SF_hydro_IA_YjjG/PynA"/>
</dbReference>
<dbReference type="PANTHER" id="PTHR47478">
    <property type="match status" value="1"/>
</dbReference>
<dbReference type="Proteomes" id="UP000244193">
    <property type="component" value="Chromosome"/>
</dbReference>
<dbReference type="InterPro" id="IPR023214">
    <property type="entry name" value="HAD_sf"/>
</dbReference>
<gene>
    <name evidence="1" type="ORF">HYN48_00690</name>
</gene>
<dbReference type="AlphaFoldDB" id="A0A2S0RC86"/>
<reference evidence="1 2" key="1">
    <citation type="submission" date="2018-04" db="EMBL/GenBank/DDBJ databases">
        <title>Genome sequencing of Flavobacterium sp. HYN0048.</title>
        <authorList>
            <person name="Yi H."/>
            <person name="Baek C."/>
        </authorList>
    </citation>
    <scope>NUCLEOTIDE SEQUENCE [LARGE SCALE GENOMIC DNA]</scope>
    <source>
        <strain evidence="1 2">HYN0048</strain>
    </source>
</reference>
<dbReference type="RefSeq" id="WP_108369308.1">
    <property type="nucleotide sequence ID" value="NZ_CP028811.1"/>
</dbReference>
<dbReference type="InterPro" id="IPR023198">
    <property type="entry name" value="PGP-like_dom2"/>
</dbReference>
<sequence>METKISDIFFDLDHTLWDFETNSALAFREIFGTNNVAVDLDEFLLHYVPINLKYWELYQYDKITQSELRYGRLKDAFDATGYQIEDDLIHVLSAEYIRCLPQFNHLFEGTAEILEYLSKKYRLHIITNGFHDIQGSKLRNSKIDHYFNTITNSETAGVKKPHPQIFEYALKQANTQKERCLMIGDNLEADVLGALKCGFDAIHFTPGKSGTNQDIKSIAHLLHLKEYL</sequence>
<dbReference type="NCBIfam" id="TIGR01549">
    <property type="entry name" value="HAD-SF-IA-v1"/>
    <property type="match status" value="1"/>
</dbReference>
<dbReference type="NCBIfam" id="TIGR02254">
    <property type="entry name" value="YjjG_YfnB"/>
    <property type="match status" value="1"/>
</dbReference>
<dbReference type="Gene3D" id="3.40.50.1000">
    <property type="entry name" value="HAD superfamily/HAD-like"/>
    <property type="match status" value="1"/>
</dbReference>
<protein>
    <submittedName>
        <fullName evidence="1">Noncanonical pyrimidine nucleotidase, YjjG family</fullName>
    </submittedName>
</protein>
<dbReference type="EMBL" id="CP028811">
    <property type="protein sequence ID" value="AWA28721.1"/>
    <property type="molecule type" value="Genomic_DNA"/>
</dbReference>
<dbReference type="KEGG" id="fmg:HYN48_00690"/>